<feature type="domain" description="CCHC-type" evidence="3">
    <location>
        <begin position="151"/>
        <end position="166"/>
    </location>
</feature>
<protein>
    <recommendedName>
        <fullName evidence="3">CCHC-type domain-containing protein</fullName>
    </recommendedName>
</protein>
<evidence type="ECO:0000259" key="3">
    <source>
        <dbReference type="PROSITE" id="PS50158"/>
    </source>
</evidence>
<evidence type="ECO:0000256" key="1">
    <source>
        <dbReference type="PROSITE-ProRule" id="PRU00047"/>
    </source>
</evidence>
<keyword evidence="5" id="KW-1185">Reference proteome</keyword>
<keyword evidence="1" id="KW-0479">Metal-binding</keyword>
<dbReference type="PANTHER" id="PTHR46978:SF1">
    <property type="entry name" value="ZINC KNUCKLE (CCHC-TYPE) FAMILY PROTEIN"/>
    <property type="match status" value="1"/>
</dbReference>
<proteinExistence type="predicted"/>
<evidence type="ECO:0000313" key="4">
    <source>
        <dbReference type="EMBL" id="KAG5566428.1"/>
    </source>
</evidence>
<dbReference type="SMART" id="SM00343">
    <property type="entry name" value="ZnF_C2HC"/>
    <property type="match status" value="4"/>
</dbReference>
<keyword evidence="1" id="KW-0863">Zinc-finger</keyword>
<name>A0AAV6LMQ2_9ERIC</name>
<dbReference type="Gene3D" id="4.10.60.10">
    <property type="entry name" value="Zinc finger, CCHC-type"/>
    <property type="match status" value="2"/>
</dbReference>
<dbReference type="AlphaFoldDB" id="A0AAV6LMQ2"/>
<dbReference type="EMBL" id="JACTNZ010000001">
    <property type="protein sequence ID" value="KAG5566429.1"/>
    <property type="molecule type" value="Genomic_DNA"/>
</dbReference>
<evidence type="ECO:0000256" key="2">
    <source>
        <dbReference type="SAM" id="MobiDB-lite"/>
    </source>
</evidence>
<reference evidence="4" key="1">
    <citation type="submission" date="2020-08" db="EMBL/GenBank/DDBJ databases">
        <title>Plant Genome Project.</title>
        <authorList>
            <person name="Zhang R.-G."/>
        </authorList>
    </citation>
    <scope>NUCLEOTIDE SEQUENCE</scope>
    <source>
        <strain evidence="4">WSP0</strain>
        <tissue evidence="4">Leaf</tissue>
    </source>
</reference>
<dbReference type="Pfam" id="PF00098">
    <property type="entry name" value="zf-CCHC"/>
    <property type="match status" value="2"/>
</dbReference>
<feature type="region of interest" description="Disordered" evidence="2">
    <location>
        <begin position="23"/>
        <end position="49"/>
    </location>
</feature>
<feature type="compositionally biased region" description="Basic and acidic residues" evidence="2">
    <location>
        <begin position="27"/>
        <end position="37"/>
    </location>
</feature>
<accession>A0AAV6LMQ2</accession>
<gene>
    <name evidence="4" type="ORF">RHGRI_002115</name>
</gene>
<dbReference type="GO" id="GO:0003676">
    <property type="term" value="F:nucleic acid binding"/>
    <property type="evidence" value="ECO:0007669"/>
    <property type="project" value="InterPro"/>
</dbReference>
<dbReference type="Proteomes" id="UP000823749">
    <property type="component" value="Chromosome 1"/>
</dbReference>
<comment type="caution">
    <text evidence="4">The sequence shown here is derived from an EMBL/GenBank/DDBJ whole genome shotgun (WGS) entry which is preliminary data.</text>
</comment>
<organism evidence="4 5">
    <name type="scientific">Rhododendron griersonianum</name>
    <dbReference type="NCBI Taxonomy" id="479676"/>
    <lineage>
        <taxon>Eukaryota</taxon>
        <taxon>Viridiplantae</taxon>
        <taxon>Streptophyta</taxon>
        <taxon>Embryophyta</taxon>
        <taxon>Tracheophyta</taxon>
        <taxon>Spermatophyta</taxon>
        <taxon>Magnoliopsida</taxon>
        <taxon>eudicotyledons</taxon>
        <taxon>Gunneridae</taxon>
        <taxon>Pentapetalae</taxon>
        <taxon>asterids</taxon>
        <taxon>Ericales</taxon>
        <taxon>Ericaceae</taxon>
        <taxon>Ericoideae</taxon>
        <taxon>Rhodoreae</taxon>
        <taxon>Rhododendron</taxon>
    </lineage>
</organism>
<dbReference type="EMBL" id="JACTNZ010000001">
    <property type="protein sequence ID" value="KAG5566428.1"/>
    <property type="molecule type" value="Genomic_DNA"/>
</dbReference>
<feature type="compositionally biased region" description="Basic residues" evidence="2">
    <location>
        <begin position="38"/>
        <end position="49"/>
    </location>
</feature>
<sequence>MKIVNKSTLKACTAGQLRDGASNEVAGDVRSKKNVGKEKKKKKQMKKKKTKVVESPVKIFAVAKEEKVKTSQALEIAAASRVEISDNIVLRKLLRGPRYFDPQDSGWRTCYNCGDGGHTTANCSSVKRKKPCFVCGSLEHHAKQCKKQRDCFICEKGGHRAKNCPEKNKWGSQTSKKCLKCGDFSHDMFSCKNNYSPDDLKDTDNTDWSSSMTMVVTSSSLPILHLIRKYNATFAIDLAIFVVLPLVIPAQENLLVTDVVGWAIPV</sequence>
<dbReference type="PROSITE" id="PS50158">
    <property type="entry name" value="ZF_CCHC"/>
    <property type="match status" value="2"/>
</dbReference>
<feature type="domain" description="CCHC-type" evidence="3">
    <location>
        <begin position="110"/>
        <end position="123"/>
    </location>
</feature>
<dbReference type="GO" id="GO:0008270">
    <property type="term" value="F:zinc ion binding"/>
    <property type="evidence" value="ECO:0007669"/>
    <property type="project" value="UniProtKB-KW"/>
</dbReference>
<keyword evidence="1" id="KW-0862">Zinc</keyword>
<dbReference type="InterPro" id="IPR001878">
    <property type="entry name" value="Znf_CCHC"/>
</dbReference>
<dbReference type="PANTHER" id="PTHR46978">
    <property type="entry name" value="ZINC KNUCKLE (CCHC-TYPE) FAMILY PROTEIN"/>
    <property type="match status" value="1"/>
</dbReference>
<dbReference type="SUPFAM" id="SSF57756">
    <property type="entry name" value="Retrovirus zinc finger-like domains"/>
    <property type="match status" value="2"/>
</dbReference>
<evidence type="ECO:0000313" key="5">
    <source>
        <dbReference type="Proteomes" id="UP000823749"/>
    </source>
</evidence>
<dbReference type="InterPro" id="IPR036875">
    <property type="entry name" value="Znf_CCHC_sf"/>
</dbReference>